<feature type="coiled-coil region" evidence="1">
    <location>
        <begin position="1377"/>
        <end position="1418"/>
    </location>
</feature>
<keyword evidence="1" id="KW-0175">Coiled coil</keyword>
<feature type="region of interest" description="Disordered" evidence="2">
    <location>
        <begin position="1004"/>
        <end position="1050"/>
    </location>
</feature>
<evidence type="ECO:0000313" key="3">
    <source>
        <dbReference type="EMBL" id="CAE7274940.1"/>
    </source>
</evidence>
<keyword evidence="4" id="KW-1185">Reference proteome</keyword>
<evidence type="ECO:0000256" key="2">
    <source>
        <dbReference type="SAM" id="MobiDB-lite"/>
    </source>
</evidence>
<proteinExistence type="predicted"/>
<evidence type="ECO:0000313" key="4">
    <source>
        <dbReference type="Proteomes" id="UP000604046"/>
    </source>
</evidence>
<organism evidence="3 4">
    <name type="scientific">Symbiodinium natans</name>
    <dbReference type="NCBI Taxonomy" id="878477"/>
    <lineage>
        <taxon>Eukaryota</taxon>
        <taxon>Sar</taxon>
        <taxon>Alveolata</taxon>
        <taxon>Dinophyceae</taxon>
        <taxon>Suessiales</taxon>
        <taxon>Symbiodiniaceae</taxon>
        <taxon>Symbiodinium</taxon>
    </lineage>
</organism>
<dbReference type="EMBL" id="CAJNDS010001724">
    <property type="protein sequence ID" value="CAE7274940.1"/>
    <property type="molecule type" value="Genomic_DNA"/>
</dbReference>
<protein>
    <submittedName>
        <fullName evidence="3">Uncharacterized protein</fullName>
    </submittedName>
</protein>
<accession>A0A812N1D5</accession>
<sequence>MAEWDVLLSTAILSVKSEIFYQRLVRVLEGKTQPLPEHEATLSNLLRPEASVESRASRLADWSSAGHLYDSVNSRLRALQQKAQDLAVSFQSISTMPQAPSALPEWNTELEAFQVRARGGGPPSETTAKTPEKPQQGSPASQQTASPASQQIASTPQSTARKVLQYGLTKFFGTPEQKASAQPFELHLTGYHRSHKSRAQLEFEASKEAFEALVAEKEAEEDEDRAHEIAKRRRLTQGKRFTRVAPEAGKRKFQKARLELTANRKRLIAEDLAQSKSQFSTESKFWEAMIAKHGLSKKQLSRIVSQSQAYAEMSKAPLRRGNSKNKKRVRVSGAGRKVPYPEVLATLSQWLAVERACGHTISQQDFFQEFLFQLRLSATKSRLRAEERGLSNLKVAELQQDAEDKEARAEKLSKSKTYRRSFTEKLLKWTKAKFTTSEVVSNISSLESQVRCKLTWQEFDWCLWLASLSSLPELSAEKRVSDPEDFVKNRAHLAIGFSDQVPLWAKATGRKAVFSAEELHSAETTKDFSEVREAIEDAMRTDSDATFQVVPISDTGDSTPGVKKALSFGSEGSGTVRRALSFSSLSPEKPLQTEEKAEEVLLQVLDEPSKPVVGLVGKGLLVVPGQWARLSNISQDGKWIRTERFRVGAKEKVHSAGASVGKILLSYRKLRQAHPELVAKLDIMSQPAANVDSVILSWVIEGQATECPCSVWQRDCFSSVFSDTAAESMALAQQISCLVAAKCTSKLQITDSDFAKEFKGAVRHKLSSLRTEFQEQQKFSGKSEVWRVGALEIVTSVVWAEEQLRQKNEEQSWVVRAAVRNGLLAYRPNPETGRLETVSEQPWAKELDLRMGSRRFPASWLSERLKWLDDAGKPIQADWSLSDSAKQISDLIRWDYFNPEEDLEHEPEDGGFDLDADLAEDLDLSLQNSLSLRLHPKLRRAAARRALEEGYTERVKDIRKKAELRRERLKHRTAFRGKLLQSLRQKLMLSSRAEALSQVVPVRTETKGQKLSATTKPSAKNKPSAKSKASKFLKASAKKKAAKKHEHKATVDKVIAKVTAKKKKEKKAKAKAEPTKTETEPSALLAPFLEKEVICVSEAAGRMLFGIKGLASDFQSGRYTVMTVSGTFEIRSEHLTLWEPKTPEFVWAQLKYLSRADTQAILRAISCWPEPKLSYDDYADHGLVPFPETEKPFLVEDQWIWQGWAMMSWSLRKAKAGSFEEFSVECLDPGLPHLLFEFPEHLLEPREDAVKKAFSNGLRLLVPLVRALHWTLLVAQRESLDQTEGFQWRLYDSLQEPIEACTLAQVRIGSLLDPQFSLPKKTNSAVQPQGSLFCGFYVLAWMEQEVRQARGEWLRVWPGLLAKTWKERLLKMKPHLEKEQKLRIAEIEKAYNKTEAERKEAEKRVAKAQHALDTAKASTTKAAVAAKESLDKNLFRFTWKHLSKEATAKILALEHSPGICQNCRWQTGCPQCQAEKALKYHLTTEAAAQGKLPFQPGPKEFAQYLKEMLKANKPEFAQYLKEMLKANKLQPIQAEKGSEASRAKET</sequence>
<dbReference type="OrthoDB" id="10341246at2759"/>
<reference evidence="3" key="1">
    <citation type="submission" date="2021-02" db="EMBL/GenBank/DDBJ databases">
        <authorList>
            <person name="Dougan E. K."/>
            <person name="Rhodes N."/>
            <person name="Thang M."/>
            <person name="Chan C."/>
        </authorList>
    </citation>
    <scope>NUCLEOTIDE SEQUENCE</scope>
</reference>
<dbReference type="Proteomes" id="UP000604046">
    <property type="component" value="Unassembled WGS sequence"/>
</dbReference>
<feature type="region of interest" description="Disordered" evidence="2">
    <location>
        <begin position="117"/>
        <end position="157"/>
    </location>
</feature>
<name>A0A812N1D5_9DINO</name>
<comment type="caution">
    <text evidence="3">The sequence shown here is derived from an EMBL/GenBank/DDBJ whole genome shotgun (WGS) entry which is preliminary data.</text>
</comment>
<gene>
    <name evidence="3" type="ORF">SNAT2548_LOCUS14588</name>
</gene>
<feature type="compositionally biased region" description="Basic residues" evidence="2">
    <location>
        <begin position="1023"/>
        <end position="1047"/>
    </location>
</feature>
<evidence type="ECO:0000256" key="1">
    <source>
        <dbReference type="SAM" id="Coils"/>
    </source>
</evidence>
<feature type="compositionally biased region" description="Low complexity" evidence="2">
    <location>
        <begin position="134"/>
        <end position="157"/>
    </location>
</feature>